<dbReference type="SUPFAM" id="SSF48726">
    <property type="entry name" value="Immunoglobulin"/>
    <property type="match status" value="1"/>
</dbReference>
<dbReference type="InterPro" id="IPR020635">
    <property type="entry name" value="Tyr_kinase_cat_dom"/>
</dbReference>
<dbReference type="InterPro" id="IPR000719">
    <property type="entry name" value="Prot_kinase_dom"/>
</dbReference>
<feature type="domain" description="Kringle" evidence="21">
    <location>
        <begin position="421"/>
        <end position="494"/>
    </location>
</feature>
<dbReference type="InterPro" id="IPR001245">
    <property type="entry name" value="Ser-Thr/Tyr_kinase_cat_dom"/>
</dbReference>
<dbReference type="EnsemblMetazoa" id="tetur17g01050.1">
    <property type="protein sequence ID" value="tetur17g01050.1"/>
    <property type="gene ID" value="tetur17g01050"/>
</dbReference>
<dbReference type="PROSITE" id="PS00021">
    <property type="entry name" value="KRINGLE_1"/>
    <property type="match status" value="1"/>
</dbReference>
<dbReference type="STRING" id="32264.T1KPM7"/>
<dbReference type="PRINTS" id="PR00018">
    <property type="entry name" value="KRINGLE"/>
</dbReference>
<dbReference type="Pfam" id="PF00051">
    <property type="entry name" value="Kringle"/>
    <property type="match status" value="1"/>
</dbReference>
<evidence type="ECO:0000259" key="21">
    <source>
        <dbReference type="PROSITE" id="PS50070"/>
    </source>
</evidence>
<keyword evidence="5 18" id="KW-0812">Transmembrane</keyword>
<keyword evidence="24" id="KW-1185">Reference proteome</keyword>
<evidence type="ECO:0000256" key="5">
    <source>
        <dbReference type="ARBA" id="ARBA00022692"/>
    </source>
</evidence>
<dbReference type="PROSITE" id="PS50070">
    <property type="entry name" value="KRINGLE_2"/>
    <property type="match status" value="1"/>
</dbReference>
<dbReference type="Proteomes" id="UP000015104">
    <property type="component" value="Unassembled WGS sequence"/>
</dbReference>
<dbReference type="PANTHER" id="PTHR24416:SF611">
    <property type="entry name" value="TYROSINE-PROTEIN KINASE TRANSMEMBRANE RECEPTOR ROR"/>
    <property type="match status" value="1"/>
</dbReference>
<dbReference type="HOGENOM" id="CLU_000288_30_4_1"/>
<evidence type="ECO:0000256" key="3">
    <source>
        <dbReference type="ARBA" id="ARBA00022572"/>
    </source>
</evidence>
<proteinExistence type="predicted"/>
<feature type="compositionally biased region" description="Low complexity" evidence="17">
    <location>
        <begin position="234"/>
        <end position="275"/>
    </location>
</feature>
<evidence type="ECO:0000256" key="12">
    <source>
        <dbReference type="ARBA" id="ARBA00023157"/>
    </source>
</evidence>
<reference evidence="24" key="1">
    <citation type="submission" date="2011-08" db="EMBL/GenBank/DDBJ databases">
        <authorList>
            <person name="Rombauts S."/>
        </authorList>
    </citation>
    <scope>NUCLEOTIDE SEQUENCE</scope>
    <source>
        <strain evidence="24">London</strain>
    </source>
</reference>
<dbReference type="InterPro" id="IPR000001">
    <property type="entry name" value="Kringle"/>
</dbReference>
<protein>
    <recommendedName>
        <fullName evidence="25">Receptor protein-tyrosine kinase</fullName>
    </recommendedName>
</protein>
<keyword evidence="12" id="KW-1015">Disulfide bond</keyword>
<evidence type="ECO:0000256" key="10">
    <source>
        <dbReference type="ARBA" id="ARBA00023136"/>
    </source>
</evidence>
<evidence type="ECO:0000256" key="18">
    <source>
        <dbReference type="SAM" id="Phobius"/>
    </source>
</evidence>
<feature type="region of interest" description="Disordered" evidence="17">
    <location>
        <begin position="1"/>
        <end position="100"/>
    </location>
</feature>
<dbReference type="SMART" id="SM00409">
    <property type="entry name" value="IG"/>
    <property type="match status" value="1"/>
</dbReference>
<evidence type="ECO:0000256" key="6">
    <source>
        <dbReference type="ARBA" id="ARBA00022741"/>
    </source>
</evidence>
<dbReference type="PROSITE" id="PS50835">
    <property type="entry name" value="IG_LIKE"/>
    <property type="match status" value="1"/>
</dbReference>
<keyword evidence="11" id="KW-0829">Tyrosine-protein kinase</keyword>
<keyword evidence="7" id="KW-0418">Kinase</keyword>
<evidence type="ECO:0000256" key="1">
    <source>
        <dbReference type="ARBA" id="ARBA00004479"/>
    </source>
</evidence>
<dbReference type="AlphaFoldDB" id="T1KPM7"/>
<dbReference type="Gene3D" id="1.10.510.10">
    <property type="entry name" value="Transferase(Phosphotransferase) domain 1"/>
    <property type="match status" value="1"/>
</dbReference>
<reference evidence="23" key="2">
    <citation type="submission" date="2015-06" db="UniProtKB">
        <authorList>
            <consortium name="EnsemblMetazoa"/>
        </authorList>
    </citation>
    <scope>IDENTIFICATION</scope>
</reference>
<dbReference type="InterPro" id="IPR050122">
    <property type="entry name" value="RTK"/>
</dbReference>
<dbReference type="SMART" id="SM00408">
    <property type="entry name" value="IGc2"/>
    <property type="match status" value="1"/>
</dbReference>
<dbReference type="PROSITE" id="PS50011">
    <property type="entry name" value="PROTEIN_KINASE_DOM"/>
    <property type="match status" value="1"/>
</dbReference>
<sequence>MTLPDKGNDIEKPSDNDDDDGGGDGEDGGIDEEAEEDDEEGNSNKNGNILPSEYDTVESNILGSGSTGSKNGNNNNEQTVNHGLTRKTPKNQVPQSAKDSQPYLKLIGKLRNVTRTIGSKVRLKCSFRGYPLPIIRWLKNEAPIEPVRGKLTIKLIPSNGGRLTSRLLINNLDIHDTGYYKCEATNKHVTLETLGILVVTSDTGSSNLLSNSIPIITDYPNSLGHFNGFHQTQSKPSSSKAILPSSSTLSPPSSPSTFPLSPALSSSSSSESRSGPKCSLYVGKLCSQFIGNRSIYLESEISQEILEENLAVLFEMIATSHQISHQCHRFAISSVCFYNFPVCRTEPSGQLGIRKICRDECEILESSICRKEYSMARNIPVINANLLPKCTNLPILGAPGDSECVQLGVPSSVRPLKDAQVCFSENGREYRGIVDHSTSGRKCLPWSVGYNTIHYEELIGGHNYCRNPDGIEAQPWCLVDENLRKREFCDIPRCEDTYRLYFLLTPILAAICGFLIIFIVIIYRQVLNRKSSVASYMTTALRTAQYSSPISPVLCKRSPAPLWVEYDPNRYSETVNPQSPTPSNQLNQLSDVISEKQGKLIHYPMSSIKFEGKLCESDLGDILMGELLIPQGVVVPVAIRTLREDSSPALIENFKSEAASLASLQHTNIVCLLGVCFTDRPLCMMFELMAEGNLLGILQAYNPRKSSSLGRSSSAQSIITLEIQDLLHISIQIAAGMEYLSSKHFTHRDLACRNCLVSDYLTIKISNFRLNREDYSSDYYCIPNNMSVPIRWLPPESIFYEKFTSASDVWSFGVVLWEIFSYGCQPYTGFSNEQVIDLIRDGHHLSCPEDCPPHFYSIMSECWKREPGGRPTFTELHNKLKALQAVENVRSARHGFPRVGPLRSGSGNISQYSGSCSPAHLTRNPIPNCPLPSPRKVKRPLVTYKESSFEAAYSKLSFPLEKSSSFGFV</sequence>
<keyword evidence="6" id="KW-0547">Nucleotide-binding</keyword>
<feature type="domain" description="Ig-like" evidence="22">
    <location>
        <begin position="102"/>
        <end position="192"/>
    </location>
</feature>
<dbReference type="InterPro" id="IPR013783">
    <property type="entry name" value="Ig-like_fold"/>
</dbReference>
<feature type="compositionally biased region" description="Polar residues" evidence="17">
    <location>
        <begin position="90"/>
        <end position="99"/>
    </location>
</feature>
<evidence type="ECO:0000313" key="24">
    <source>
        <dbReference type="Proteomes" id="UP000015104"/>
    </source>
</evidence>
<dbReference type="PRINTS" id="PR00109">
    <property type="entry name" value="TYRKINASE"/>
</dbReference>
<accession>T1KPM7</accession>
<evidence type="ECO:0000256" key="4">
    <source>
        <dbReference type="ARBA" id="ARBA00022679"/>
    </source>
</evidence>
<dbReference type="InterPro" id="IPR003598">
    <property type="entry name" value="Ig_sub2"/>
</dbReference>
<dbReference type="CDD" id="cd00108">
    <property type="entry name" value="KR"/>
    <property type="match status" value="1"/>
</dbReference>
<feature type="compositionally biased region" description="Basic and acidic residues" evidence="17">
    <location>
        <begin position="1"/>
        <end position="15"/>
    </location>
</feature>
<dbReference type="CDD" id="cd07459">
    <property type="entry name" value="CRD_TK_ROR_like"/>
    <property type="match status" value="1"/>
</dbReference>
<keyword evidence="10 18" id="KW-0472">Membrane</keyword>
<evidence type="ECO:0000256" key="8">
    <source>
        <dbReference type="ARBA" id="ARBA00022840"/>
    </source>
</evidence>
<dbReference type="InterPro" id="IPR036179">
    <property type="entry name" value="Ig-like_dom_sf"/>
</dbReference>
<name>T1KPM7_TETUR</name>
<evidence type="ECO:0000259" key="20">
    <source>
        <dbReference type="PROSITE" id="PS50038"/>
    </source>
</evidence>
<dbReference type="GO" id="GO:0004714">
    <property type="term" value="F:transmembrane receptor protein tyrosine kinase activity"/>
    <property type="evidence" value="ECO:0007669"/>
    <property type="project" value="TreeGrafter"/>
</dbReference>
<dbReference type="GO" id="GO:0005886">
    <property type="term" value="C:plasma membrane"/>
    <property type="evidence" value="ECO:0007669"/>
    <property type="project" value="TreeGrafter"/>
</dbReference>
<dbReference type="InterPro" id="IPR036790">
    <property type="entry name" value="Frizzled_dom_sf"/>
</dbReference>
<evidence type="ECO:0000256" key="9">
    <source>
        <dbReference type="ARBA" id="ARBA00022989"/>
    </source>
</evidence>
<evidence type="ECO:0000256" key="14">
    <source>
        <dbReference type="ARBA" id="ARBA00023180"/>
    </source>
</evidence>
<dbReference type="InterPro" id="IPR011009">
    <property type="entry name" value="Kinase-like_dom_sf"/>
</dbReference>
<dbReference type="SUPFAM" id="SSF56112">
    <property type="entry name" value="Protein kinase-like (PK-like)"/>
    <property type="match status" value="1"/>
</dbReference>
<dbReference type="InterPro" id="IPR020067">
    <property type="entry name" value="Frizzled_dom"/>
</dbReference>
<dbReference type="SMART" id="SM00130">
    <property type="entry name" value="KR"/>
    <property type="match status" value="1"/>
</dbReference>
<dbReference type="InterPro" id="IPR008266">
    <property type="entry name" value="Tyr_kinase_AS"/>
</dbReference>
<organism evidence="23 24">
    <name type="scientific">Tetranychus urticae</name>
    <name type="common">Two-spotted spider mite</name>
    <dbReference type="NCBI Taxonomy" id="32264"/>
    <lineage>
        <taxon>Eukaryota</taxon>
        <taxon>Metazoa</taxon>
        <taxon>Ecdysozoa</taxon>
        <taxon>Arthropoda</taxon>
        <taxon>Chelicerata</taxon>
        <taxon>Arachnida</taxon>
        <taxon>Acari</taxon>
        <taxon>Acariformes</taxon>
        <taxon>Trombidiformes</taxon>
        <taxon>Prostigmata</taxon>
        <taxon>Eleutherengona</taxon>
        <taxon>Raphignathae</taxon>
        <taxon>Tetranychoidea</taxon>
        <taxon>Tetranychidae</taxon>
        <taxon>Tetranychus</taxon>
    </lineage>
</organism>
<dbReference type="GO" id="GO:0005524">
    <property type="term" value="F:ATP binding"/>
    <property type="evidence" value="ECO:0007669"/>
    <property type="project" value="UniProtKB-KW"/>
</dbReference>
<dbReference type="InterPro" id="IPR041775">
    <property type="entry name" value="Ror-like_CRD"/>
</dbReference>
<dbReference type="GO" id="GO:0007169">
    <property type="term" value="P:cell surface receptor protein tyrosine kinase signaling pathway"/>
    <property type="evidence" value="ECO:0007669"/>
    <property type="project" value="TreeGrafter"/>
</dbReference>
<dbReference type="eggNOG" id="KOG1026">
    <property type="taxonomic scope" value="Eukaryota"/>
</dbReference>
<dbReference type="Pfam" id="PF07714">
    <property type="entry name" value="PK_Tyr_Ser-Thr"/>
    <property type="match status" value="1"/>
</dbReference>
<evidence type="ECO:0008006" key="25">
    <source>
        <dbReference type="Google" id="ProtNLM"/>
    </source>
</evidence>
<comment type="subcellular location">
    <subcellularLocation>
        <location evidence="1">Membrane</location>
        <topology evidence="1">Single-pass type I membrane protein</topology>
    </subcellularLocation>
</comment>
<keyword evidence="15" id="KW-0393">Immunoglobulin domain</keyword>
<dbReference type="FunFam" id="1.10.510.10:FF:000554">
    <property type="entry name" value="Predicted protein"/>
    <property type="match status" value="1"/>
</dbReference>
<feature type="transmembrane region" description="Helical" evidence="18">
    <location>
        <begin position="500"/>
        <end position="523"/>
    </location>
</feature>
<dbReference type="SUPFAM" id="SSF57440">
    <property type="entry name" value="Kringle-like"/>
    <property type="match status" value="1"/>
</dbReference>
<dbReference type="InterPro" id="IPR013806">
    <property type="entry name" value="Kringle-like"/>
</dbReference>
<dbReference type="GO" id="GO:0017147">
    <property type="term" value="F:Wnt-protein binding"/>
    <property type="evidence" value="ECO:0007669"/>
    <property type="project" value="TreeGrafter"/>
</dbReference>
<dbReference type="GO" id="GO:0043235">
    <property type="term" value="C:receptor complex"/>
    <property type="evidence" value="ECO:0007669"/>
    <property type="project" value="TreeGrafter"/>
</dbReference>
<dbReference type="PROSITE" id="PS00109">
    <property type="entry name" value="PROTEIN_KINASE_TYR"/>
    <property type="match status" value="1"/>
</dbReference>
<keyword evidence="13" id="KW-0675">Receptor</keyword>
<evidence type="ECO:0000256" key="2">
    <source>
        <dbReference type="ARBA" id="ARBA00022553"/>
    </source>
</evidence>
<evidence type="ECO:0000256" key="11">
    <source>
        <dbReference type="ARBA" id="ARBA00023137"/>
    </source>
</evidence>
<evidence type="ECO:0000313" key="23">
    <source>
        <dbReference type="EnsemblMetazoa" id="tetur17g01050.1"/>
    </source>
</evidence>
<dbReference type="Pfam" id="PF07679">
    <property type="entry name" value="I-set"/>
    <property type="match status" value="1"/>
</dbReference>
<dbReference type="InterPro" id="IPR003599">
    <property type="entry name" value="Ig_sub"/>
</dbReference>
<dbReference type="Gene3D" id="2.60.40.10">
    <property type="entry name" value="Immunoglobulins"/>
    <property type="match status" value="1"/>
</dbReference>
<feature type="compositionally biased region" description="Acidic residues" evidence="17">
    <location>
        <begin position="16"/>
        <end position="41"/>
    </location>
</feature>
<dbReference type="InterPro" id="IPR013098">
    <property type="entry name" value="Ig_I-set"/>
</dbReference>
<dbReference type="InterPro" id="IPR038178">
    <property type="entry name" value="Kringle_sf"/>
</dbReference>
<evidence type="ECO:0000259" key="22">
    <source>
        <dbReference type="PROSITE" id="PS50835"/>
    </source>
</evidence>
<feature type="region of interest" description="Disordered" evidence="17">
    <location>
        <begin position="227"/>
        <end position="275"/>
    </location>
</feature>
<keyword evidence="3 16" id="KW-0420">Kringle</keyword>
<feature type="domain" description="Protein kinase" evidence="19">
    <location>
        <begin position="608"/>
        <end position="880"/>
    </location>
</feature>
<dbReference type="PANTHER" id="PTHR24416">
    <property type="entry name" value="TYROSINE-PROTEIN KINASE RECEPTOR"/>
    <property type="match status" value="1"/>
</dbReference>
<evidence type="ECO:0000256" key="17">
    <source>
        <dbReference type="SAM" id="MobiDB-lite"/>
    </source>
</evidence>
<keyword evidence="14" id="KW-0325">Glycoprotein</keyword>
<dbReference type="Gene3D" id="2.40.20.10">
    <property type="entry name" value="Plasminogen Kringle 4"/>
    <property type="match status" value="1"/>
</dbReference>
<feature type="domain" description="FZ" evidence="20">
    <location>
        <begin position="273"/>
        <end position="407"/>
    </location>
</feature>
<evidence type="ECO:0000256" key="15">
    <source>
        <dbReference type="ARBA" id="ARBA00023319"/>
    </source>
</evidence>
<dbReference type="SMART" id="SM00219">
    <property type="entry name" value="TyrKc"/>
    <property type="match status" value="1"/>
</dbReference>
<dbReference type="Pfam" id="PF01392">
    <property type="entry name" value="Fz"/>
    <property type="match status" value="1"/>
</dbReference>
<evidence type="ECO:0000256" key="7">
    <source>
        <dbReference type="ARBA" id="ARBA00022777"/>
    </source>
</evidence>
<dbReference type="Gene3D" id="1.10.2000.10">
    <property type="entry name" value="Frizzled cysteine-rich domain"/>
    <property type="match status" value="1"/>
</dbReference>
<dbReference type="InterPro" id="IPR007110">
    <property type="entry name" value="Ig-like_dom"/>
</dbReference>
<keyword evidence="9 18" id="KW-1133">Transmembrane helix</keyword>
<dbReference type="PROSITE" id="PS50038">
    <property type="entry name" value="FZ"/>
    <property type="match status" value="1"/>
</dbReference>
<comment type="caution">
    <text evidence="16">Lacks conserved residue(s) required for the propagation of feature annotation.</text>
</comment>
<evidence type="ECO:0000259" key="19">
    <source>
        <dbReference type="PROSITE" id="PS50011"/>
    </source>
</evidence>
<dbReference type="EMBL" id="CAEY01000333">
    <property type="status" value="NOT_ANNOTATED_CDS"/>
    <property type="molecule type" value="Genomic_DNA"/>
</dbReference>
<keyword evidence="2" id="KW-0597">Phosphoprotein</keyword>
<evidence type="ECO:0000256" key="13">
    <source>
        <dbReference type="ARBA" id="ARBA00023170"/>
    </source>
</evidence>
<feature type="compositionally biased region" description="Low complexity" evidence="17">
    <location>
        <begin position="63"/>
        <end position="76"/>
    </location>
</feature>
<dbReference type="Gene3D" id="3.30.200.20">
    <property type="entry name" value="Phosphorylase Kinase, domain 1"/>
    <property type="match status" value="1"/>
</dbReference>
<keyword evidence="8" id="KW-0067">ATP-binding</keyword>
<keyword evidence="4" id="KW-0808">Transferase</keyword>
<dbReference type="InterPro" id="IPR018056">
    <property type="entry name" value="Kringle_CS"/>
</dbReference>
<evidence type="ECO:0000256" key="16">
    <source>
        <dbReference type="PROSITE-ProRule" id="PRU00121"/>
    </source>
</evidence>